<name>B3S026_TRIAD</name>
<feature type="region of interest" description="Disordered" evidence="1">
    <location>
        <begin position="1334"/>
        <end position="1431"/>
    </location>
</feature>
<dbReference type="Proteomes" id="UP000009022">
    <property type="component" value="Unassembled WGS sequence"/>
</dbReference>
<evidence type="ECO:0000313" key="3">
    <source>
        <dbReference type="EMBL" id="EDV23933.1"/>
    </source>
</evidence>
<evidence type="ECO:0000256" key="1">
    <source>
        <dbReference type="SAM" id="MobiDB-lite"/>
    </source>
</evidence>
<dbReference type="RefSeq" id="XP_002113459.1">
    <property type="nucleotide sequence ID" value="XM_002113423.1"/>
</dbReference>
<feature type="compositionally biased region" description="Basic and acidic residues" evidence="1">
    <location>
        <begin position="1373"/>
        <end position="1383"/>
    </location>
</feature>
<dbReference type="InParanoid" id="B3S026"/>
<dbReference type="SUPFAM" id="SSF50978">
    <property type="entry name" value="WD40 repeat-like"/>
    <property type="match status" value="1"/>
</dbReference>
<dbReference type="InterPro" id="IPR036322">
    <property type="entry name" value="WD40_repeat_dom_sf"/>
</dbReference>
<organism evidence="3 4">
    <name type="scientific">Trichoplax adhaerens</name>
    <name type="common">Trichoplax reptans</name>
    <dbReference type="NCBI Taxonomy" id="10228"/>
    <lineage>
        <taxon>Eukaryota</taxon>
        <taxon>Metazoa</taxon>
        <taxon>Placozoa</taxon>
        <taxon>Uniplacotomia</taxon>
        <taxon>Trichoplacea</taxon>
        <taxon>Trichoplacidae</taxon>
        <taxon>Trichoplax</taxon>
    </lineage>
</organism>
<dbReference type="InterPro" id="IPR052620">
    <property type="entry name" value="ELYS/MEL-28_NucAsmblyFactor"/>
</dbReference>
<evidence type="ECO:0000259" key="2">
    <source>
        <dbReference type="Pfam" id="PF16687"/>
    </source>
</evidence>
<evidence type="ECO:0000313" key="4">
    <source>
        <dbReference type="Proteomes" id="UP000009022"/>
    </source>
</evidence>
<dbReference type="GeneID" id="6754672"/>
<feature type="compositionally biased region" description="Basic and acidic residues" evidence="1">
    <location>
        <begin position="1099"/>
        <end position="1109"/>
    </location>
</feature>
<dbReference type="HOGENOM" id="CLU_252462_0_0_1"/>
<dbReference type="eggNOG" id="ENOG502QU0D">
    <property type="taxonomic scope" value="Eukaryota"/>
</dbReference>
<feature type="compositionally biased region" description="Polar residues" evidence="1">
    <location>
        <begin position="1344"/>
        <end position="1355"/>
    </location>
</feature>
<protein>
    <recommendedName>
        <fullName evidence="2">ELYS beta-propeller domain-containing protein</fullName>
    </recommendedName>
</protein>
<gene>
    <name evidence="3" type="ORF">TRIADDRAFT_57661</name>
</gene>
<dbReference type="Pfam" id="PF16687">
    <property type="entry name" value="ELYS-bb"/>
    <property type="match status" value="1"/>
</dbReference>
<feature type="compositionally biased region" description="Basic residues" evidence="1">
    <location>
        <begin position="1422"/>
        <end position="1431"/>
    </location>
</feature>
<feature type="compositionally biased region" description="Polar residues" evidence="1">
    <location>
        <begin position="1384"/>
        <end position="1394"/>
    </location>
</feature>
<keyword evidence="4" id="KW-1185">Reference proteome</keyword>
<dbReference type="PANTHER" id="PTHR21583">
    <property type="entry name" value="ELYS PROTEIN"/>
    <property type="match status" value="1"/>
</dbReference>
<proteinExistence type="predicted"/>
<dbReference type="STRING" id="10228.B3S026"/>
<dbReference type="PhylomeDB" id="B3S026"/>
<sequence>MPHLSKPYKISSFMPYCKPSIERLDNLPTPPNRQGGTCENGWQCWLYQSSHLEVLDCRNGNCISSWNWKKDSSATIVGVDEFSSHNSNMLVMAISTTTNSFLRADSGLLYLYDPAISRVVKAIELPFTPTFVSTMTTDGGPTATPANFGNALRLFFGVVALGAVDGSIYLLDMGMDDQSLVCDESCPRNVQIIDAGTTADYATLRSTARKYQMHLCLRLGAKFQENGKFCYFYSDFKQYRSFSKKEAEVTCLKYIQQINCIVAGLKFGGIQFYNLKDYSLIHSVNVFLDDTINGIPITHFVYQEPEDDPKPFCYLWAASGSSLKDSTNPSSSAVIKMYQLKFSQREKLTERFYYMALESCHPVFTHTLSSNCYSLLNDANDSRLISCFAIERPIRDNDGVNVNSTLAAFIWESYNIGSSASPVCYIGIFNINVWYHMHLPSYLNPSYVDKSGACPFFAFTDMTEVAHSAIADNILPKFFGVDTLFVMDTGLIEVESLGVQLNALATLNNDGPSALRNPQDIFQAFGMAGILPASVDTKTTNAAEQRLAILTTCLEEGSSSFISSCIKTWSNIDYSKSGCSLRLVLEWAWLLVNNYKNSLDELCEPIFDGRALSIGDSTYKTLRRYSGLFRYLTLNFCGLIDYSDNTTEQGVAEIESKLQATLFINEWLDVLLWLLGNEILPEVAEEVASSDTSLVCFPTKAIFAEYLEARRQLLYTDQGELRTCDTGLMIDGIIALLKSPVDEIWGPSANGRGVYPPPSLHIFYALLDLGKKYETFSDLASEFAIRFGLEKGLTKLLYGLWLLDGHQFDFGGGGIITADGHLTEISGIISSDEDIAKFTEWLEKKSHPSKYELLVDFYVQRGRYPEAVAAMERLTTRAMDAPNYDMDRLRSMNIAINGIKQTIPNIHQKLLSIKSPHTPNEKFTKDCTPLSVDMKYSQFSNRSSTEMLGKIVTKVEEVRRSCKTRATKFLPFISPPLLPSDSREARPAYSSYSQEQLSRMELLRKLTAENKVVKKHVQLNLGDQKDILANNIGNDVRKGVMPLPDTVLKVHHITPKSDKYFATRTENRAIGGMPSNLEGAIEPSSTRASRPFSARPRVSFKDQQHHNSSSDDSSLMDSKDSQSMDVDIQEESISDKNDLDNDSDDGPEVILLEGTPLTTNDKVTARRTKGESSVAHPSRSSAVASFVDDNEDVSDENLDPDNDSNIHEMDIIPSLKDNPDIFRISTTAPVVSTSSIKEPKTPKTLDSLPILNSEFGALDSTHDKSFRMKLRSSDDISMLSSELSPTSTIDLSARSILSSTLAMAHYRVPQHYRSILEHSPRVTRSMSKKLAKIASGKSSVAEPSFSQQSQVNSENIPMKSARKMKSNYSRIPETNRAEIETSKKASSNFSNSPLSFKMPAKILAPTSSQPQKTTKKGVNLRTKSRRKSARR</sequence>
<dbReference type="CTD" id="6754672"/>
<dbReference type="InterPro" id="IPR032040">
    <property type="entry name" value="ELYS-bb"/>
</dbReference>
<feature type="domain" description="ELYS beta-propeller" evidence="2">
    <location>
        <begin position="44"/>
        <end position="469"/>
    </location>
</feature>
<accession>B3S026</accession>
<dbReference type="OrthoDB" id="20729at2759"/>
<dbReference type="EMBL" id="DS985246">
    <property type="protein sequence ID" value="EDV23933.1"/>
    <property type="molecule type" value="Genomic_DNA"/>
</dbReference>
<dbReference type="KEGG" id="tad:TRIADDRAFT_57661"/>
<dbReference type="PANTHER" id="PTHR21583:SF8">
    <property type="entry name" value="PROTEIN ELYS"/>
    <property type="match status" value="1"/>
</dbReference>
<feature type="region of interest" description="Disordered" evidence="1">
    <location>
        <begin position="1066"/>
        <end position="1182"/>
    </location>
</feature>
<reference evidence="3 4" key="1">
    <citation type="journal article" date="2008" name="Nature">
        <title>The Trichoplax genome and the nature of placozoans.</title>
        <authorList>
            <person name="Srivastava M."/>
            <person name="Begovic E."/>
            <person name="Chapman J."/>
            <person name="Putnam N.H."/>
            <person name="Hellsten U."/>
            <person name="Kawashima T."/>
            <person name="Kuo A."/>
            <person name="Mitros T."/>
            <person name="Salamov A."/>
            <person name="Carpenter M.L."/>
            <person name="Signorovitch A.Y."/>
            <person name="Moreno M.A."/>
            <person name="Kamm K."/>
            <person name="Grimwood J."/>
            <person name="Schmutz J."/>
            <person name="Shapiro H."/>
            <person name="Grigoriev I.V."/>
            <person name="Buss L.W."/>
            <person name="Schierwater B."/>
            <person name="Dellaporta S.L."/>
            <person name="Rokhsar D.S."/>
        </authorList>
    </citation>
    <scope>NUCLEOTIDE SEQUENCE [LARGE SCALE GENOMIC DNA]</scope>
    <source>
        <strain evidence="3 4">Grell-BS-1999</strain>
    </source>
</reference>